<sequence>MRKPPRGGDGYRARIDDDYDTGEYDYGQQQQHIPRSRTYDRAGIGLSATTLAPGMQQQNSCYNCASGTGATADWNINSSQQGPQGTSNGYISDTYATTQMSSRYYSQRPHSATAIRKDPLLESDGSPLSQQHQQRYRTRPRHRHSQDPSAYRMSPLNSPYGPPDEPQPLRQKQPHSRRYEAPPMDPIAPLPPQHQSQSQQHQQQQQQSMPLLPPHMQSYSSNNGEYGSDGSETMSVNSAQSMQNRQIIRQQQQQQSHHHQQNQQQQHQLSEDGEGSSNSLRHQRYVNDDYAQNISMEEATQSDTTMKSGAQALKEMKERKKSLMTRLIPGRGAGAGMG</sequence>
<feature type="compositionally biased region" description="Polar residues" evidence="1">
    <location>
        <begin position="72"/>
        <end position="110"/>
    </location>
</feature>
<feature type="region of interest" description="Disordered" evidence="1">
    <location>
        <begin position="317"/>
        <end position="338"/>
    </location>
</feature>
<accession>A0A914YR80</accession>
<dbReference type="WBParaSite" id="PSU_v2.g2685.t1">
    <property type="protein sequence ID" value="PSU_v2.g2685.t1"/>
    <property type="gene ID" value="PSU_v2.g2685"/>
</dbReference>
<feature type="compositionally biased region" description="Pro residues" evidence="1">
    <location>
        <begin position="183"/>
        <end position="192"/>
    </location>
</feature>
<dbReference type="Proteomes" id="UP000887577">
    <property type="component" value="Unplaced"/>
</dbReference>
<organism evidence="2 3">
    <name type="scientific">Panagrolaimus superbus</name>
    <dbReference type="NCBI Taxonomy" id="310955"/>
    <lineage>
        <taxon>Eukaryota</taxon>
        <taxon>Metazoa</taxon>
        <taxon>Ecdysozoa</taxon>
        <taxon>Nematoda</taxon>
        <taxon>Chromadorea</taxon>
        <taxon>Rhabditida</taxon>
        <taxon>Tylenchina</taxon>
        <taxon>Panagrolaimomorpha</taxon>
        <taxon>Panagrolaimoidea</taxon>
        <taxon>Panagrolaimidae</taxon>
        <taxon>Panagrolaimus</taxon>
    </lineage>
</organism>
<protein>
    <submittedName>
        <fullName evidence="3">Uncharacterized protein</fullName>
    </submittedName>
</protein>
<name>A0A914YR80_9BILA</name>
<proteinExistence type="predicted"/>
<evidence type="ECO:0000313" key="3">
    <source>
        <dbReference type="WBParaSite" id="PSU_v2.g2685.t1"/>
    </source>
</evidence>
<feature type="region of interest" description="Disordered" evidence="1">
    <location>
        <begin position="72"/>
        <end position="280"/>
    </location>
</feature>
<reference evidence="3" key="1">
    <citation type="submission" date="2022-11" db="UniProtKB">
        <authorList>
            <consortium name="WormBaseParasite"/>
        </authorList>
    </citation>
    <scope>IDENTIFICATION</scope>
</reference>
<feature type="compositionally biased region" description="Polar residues" evidence="1">
    <location>
        <begin position="218"/>
        <end position="239"/>
    </location>
</feature>
<feature type="region of interest" description="Disordered" evidence="1">
    <location>
        <begin position="1"/>
        <end position="40"/>
    </location>
</feature>
<feature type="compositionally biased region" description="Low complexity" evidence="1">
    <location>
        <begin position="240"/>
        <end position="268"/>
    </location>
</feature>
<keyword evidence="2" id="KW-1185">Reference proteome</keyword>
<dbReference type="AlphaFoldDB" id="A0A914YR80"/>
<evidence type="ECO:0000256" key="1">
    <source>
        <dbReference type="SAM" id="MobiDB-lite"/>
    </source>
</evidence>
<evidence type="ECO:0000313" key="2">
    <source>
        <dbReference type="Proteomes" id="UP000887577"/>
    </source>
</evidence>
<feature type="compositionally biased region" description="Basic residues" evidence="1">
    <location>
        <begin position="134"/>
        <end position="144"/>
    </location>
</feature>
<feature type="compositionally biased region" description="Low complexity" evidence="1">
    <location>
        <begin position="193"/>
        <end position="217"/>
    </location>
</feature>